<organism evidence="2 3">
    <name type="scientific">Ohtaekwangia koreensis</name>
    <dbReference type="NCBI Taxonomy" id="688867"/>
    <lineage>
        <taxon>Bacteria</taxon>
        <taxon>Pseudomonadati</taxon>
        <taxon>Bacteroidota</taxon>
        <taxon>Cytophagia</taxon>
        <taxon>Cytophagales</taxon>
        <taxon>Fulvivirgaceae</taxon>
        <taxon>Ohtaekwangia</taxon>
    </lineage>
</organism>
<dbReference type="STRING" id="688867.SAMN05660236_1826"/>
<reference evidence="2 3" key="1">
    <citation type="submission" date="2017-02" db="EMBL/GenBank/DDBJ databases">
        <authorList>
            <person name="Peterson S.W."/>
        </authorList>
    </citation>
    <scope>NUCLEOTIDE SEQUENCE [LARGE SCALE GENOMIC DNA]</scope>
    <source>
        <strain evidence="2 3">DSM 25262</strain>
    </source>
</reference>
<dbReference type="EMBL" id="FUZU01000001">
    <property type="protein sequence ID" value="SKC58720.1"/>
    <property type="molecule type" value="Genomic_DNA"/>
</dbReference>
<protein>
    <recommendedName>
        <fullName evidence="4">Calx-beta domain-containing protein</fullName>
    </recommendedName>
</protein>
<evidence type="ECO:0008006" key="4">
    <source>
        <dbReference type="Google" id="ProtNLM"/>
    </source>
</evidence>
<evidence type="ECO:0000313" key="3">
    <source>
        <dbReference type="Proteomes" id="UP000190961"/>
    </source>
</evidence>
<dbReference type="InterPro" id="IPR038081">
    <property type="entry name" value="CalX-like_sf"/>
</dbReference>
<proteinExistence type="predicted"/>
<sequence>MIMKNKLLLLLSLSTVIVTGVGLSSCKDDDEPFVKPKLSFEKATQTVNEADGTIEVKVILDKAYSEDISIDFELSGSAQDEETATNSTPAADYRIESDHDEVEIKAGETEGIIEILIGSDTRLEDADVNTDPFDPETIEIKITDVDNENIEITRDDETEVLIEQEDGLIVYLGWESPDNTDPNNIKQADMDLLVRAGANTTTWEGILTGSAQTSYQSPEIAFIPSASQYAAYGFSYVYYDGTYDPLDFAVSFIDFKDGALEDESGVESFEATYTAANKNKWTNETIASTQVVQTLEKSGTTFGSPSENITIPPTGSRIGSSDKFAFSWVKREPPHDLNAILRRLRVK</sequence>
<dbReference type="SUPFAM" id="SSF141072">
    <property type="entry name" value="CalX-like"/>
    <property type="match status" value="1"/>
</dbReference>
<accession>A0A1T5K554</accession>
<dbReference type="AlphaFoldDB" id="A0A1T5K554"/>
<dbReference type="Proteomes" id="UP000190961">
    <property type="component" value="Unassembled WGS sequence"/>
</dbReference>
<evidence type="ECO:0000313" key="2">
    <source>
        <dbReference type="EMBL" id="SKC58720.1"/>
    </source>
</evidence>
<dbReference type="PROSITE" id="PS51257">
    <property type="entry name" value="PROKAR_LIPOPROTEIN"/>
    <property type="match status" value="1"/>
</dbReference>
<feature type="signal peptide" evidence="1">
    <location>
        <begin position="1"/>
        <end position="19"/>
    </location>
</feature>
<feature type="chain" id="PRO_5010586518" description="Calx-beta domain-containing protein" evidence="1">
    <location>
        <begin position="20"/>
        <end position="347"/>
    </location>
</feature>
<keyword evidence="1" id="KW-0732">Signal</keyword>
<evidence type="ECO:0000256" key="1">
    <source>
        <dbReference type="SAM" id="SignalP"/>
    </source>
</evidence>
<dbReference type="Gene3D" id="2.60.40.2030">
    <property type="match status" value="1"/>
</dbReference>
<keyword evidence="3" id="KW-1185">Reference proteome</keyword>
<gene>
    <name evidence="2" type="ORF">SAMN05660236_1826</name>
</gene>
<name>A0A1T5K554_9BACT</name>